<protein>
    <recommendedName>
        <fullName evidence="8">Protein nucleotidyltransferase YdiU</fullName>
        <ecNumber evidence="8">2.7.7.-</ecNumber>
    </recommendedName>
    <alternativeName>
        <fullName evidence="8">Protein adenylyltransferase YdiU</fullName>
        <ecNumber evidence="8">2.7.7.108</ecNumber>
    </alternativeName>
    <alternativeName>
        <fullName evidence="8">Protein uridylyltransferase YdiU</fullName>
        <ecNumber evidence="8">2.7.7.-</ecNumber>
    </alternativeName>
</protein>
<feature type="binding site" evidence="8">
    <location>
        <position position="81"/>
    </location>
    <ligand>
        <name>ATP</name>
        <dbReference type="ChEBI" id="CHEBI:30616"/>
    </ligand>
</feature>
<dbReference type="RefSeq" id="WP_008048109.1">
    <property type="nucleotide sequence ID" value="NZ_CH724155.1"/>
</dbReference>
<evidence type="ECO:0000256" key="3">
    <source>
        <dbReference type="ARBA" id="ARBA00022695"/>
    </source>
</evidence>
<evidence type="ECO:0000256" key="8">
    <source>
        <dbReference type="HAMAP-Rule" id="MF_00692"/>
    </source>
</evidence>
<dbReference type="NCBIfam" id="NF000658">
    <property type="entry name" value="PRK00029.1"/>
    <property type="match status" value="1"/>
</dbReference>
<comment type="function">
    <text evidence="8">Nucleotidyltransferase involved in the post-translational modification of proteins. It can catalyze the addition of adenosine monophosphate (AMP) or uridine monophosphate (UMP) to a protein, resulting in modifications known as AMPylation and UMPylation.</text>
</comment>
<organism evidence="9 10">
    <name type="scientific">Reinekea blandensis MED297</name>
    <dbReference type="NCBI Taxonomy" id="314283"/>
    <lineage>
        <taxon>Bacteria</taxon>
        <taxon>Pseudomonadati</taxon>
        <taxon>Pseudomonadota</taxon>
        <taxon>Gammaproteobacteria</taxon>
        <taxon>Oceanospirillales</taxon>
        <taxon>Saccharospirillaceae</taxon>
        <taxon>Reinekea</taxon>
    </lineage>
</organism>
<keyword evidence="2 8" id="KW-0808">Transferase</keyword>
<keyword evidence="4 8" id="KW-0479">Metal-binding</keyword>
<keyword evidence="8" id="KW-0464">Manganese</keyword>
<keyword evidence="7 8" id="KW-0460">Magnesium</keyword>
<keyword evidence="3 8" id="KW-0548">Nucleotidyltransferase</keyword>
<evidence type="ECO:0000256" key="7">
    <source>
        <dbReference type="ARBA" id="ARBA00022842"/>
    </source>
</evidence>
<comment type="cofactor">
    <cofactor evidence="8">
        <name>Mg(2+)</name>
        <dbReference type="ChEBI" id="CHEBI:18420"/>
    </cofactor>
    <cofactor evidence="8">
        <name>Mn(2+)</name>
        <dbReference type="ChEBI" id="CHEBI:29035"/>
    </cofactor>
</comment>
<dbReference type="EMBL" id="AAOE01000031">
    <property type="protein sequence ID" value="EAR07808.1"/>
    <property type="molecule type" value="Genomic_DNA"/>
</dbReference>
<dbReference type="OrthoDB" id="9776281at2"/>
<feature type="binding site" evidence="8">
    <location>
        <position position="167"/>
    </location>
    <ligand>
        <name>ATP</name>
        <dbReference type="ChEBI" id="CHEBI:30616"/>
    </ligand>
</feature>
<feature type="binding site" evidence="8">
    <location>
        <position position="83"/>
    </location>
    <ligand>
        <name>ATP</name>
        <dbReference type="ChEBI" id="CHEBI:30616"/>
    </ligand>
</feature>
<feature type="binding site" evidence="8">
    <location>
        <position position="116"/>
    </location>
    <ligand>
        <name>ATP</name>
        <dbReference type="ChEBI" id="CHEBI:30616"/>
    </ligand>
</feature>
<name>A4BJ55_9GAMM</name>
<comment type="catalytic activity">
    <reaction evidence="8">
        <text>L-tyrosyl-[protein] + ATP = O-(5'-adenylyl)-L-tyrosyl-[protein] + diphosphate</text>
        <dbReference type="Rhea" id="RHEA:54288"/>
        <dbReference type="Rhea" id="RHEA-COMP:10136"/>
        <dbReference type="Rhea" id="RHEA-COMP:13846"/>
        <dbReference type="ChEBI" id="CHEBI:30616"/>
        <dbReference type="ChEBI" id="CHEBI:33019"/>
        <dbReference type="ChEBI" id="CHEBI:46858"/>
        <dbReference type="ChEBI" id="CHEBI:83624"/>
        <dbReference type="EC" id="2.7.7.108"/>
    </reaction>
</comment>
<comment type="catalytic activity">
    <reaction evidence="8">
        <text>L-tyrosyl-[protein] + UTP = O-(5'-uridylyl)-L-tyrosyl-[protein] + diphosphate</text>
        <dbReference type="Rhea" id="RHEA:83887"/>
        <dbReference type="Rhea" id="RHEA-COMP:10136"/>
        <dbReference type="Rhea" id="RHEA-COMP:20238"/>
        <dbReference type="ChEBI" id="CHEBI:33019"/>
        <dbReference type="ChEBI" id="CHEBI:46398"/>
        <dbReference type="ChEBI" id="CHEBI:46858"/>
        <dbReference type="ChEBI" id="CHEBI:90602"/>
    </reaction>
</comment>
<dbReference type="EC" id="2.7.7.-" evidence="8"/>
<dbReference type="AlphaFoldDB" id="A4BJ55"/>
<comment type="catalytic activity">
    <reaction evidence="8">
        <text>L-seryl-[protein] + UTP = O-(5'-uridylyl)-L-seryl-[protein] + diphosphate</text>
        <dbReference type="Rhea" id="RHEA:64604"/>
        <dbReference type="Rhea" id="RHEA-COMP:9863"/>
        <dbReference type="Rhea" id="RHEA-COMP:16635"/>
        <dbReference type="ChEBI" id="CHEBI:29999"/>
        <dbReference type="ChEBI" id="CHEBI:33019"/>
        <dbReference type="ChEBI" id="CHEBI:46398"/>
        <dbReference type="ChEBI" id="CHEBI:156051"/>
    </reaction>
</comment>
<evidence type="ECO:0000256" key="1">
    <source>
        <dbReference type="ARBA" id="ARBA00009747"/>
    </source>
</evidence>
<comment type="catalytic activity">
    <reaction evidence="8">
        <text>L-seryl-[protein] + ATP = 3-O-(5'-adenylyl)-L-seryl-[protein] + diphosphate</text>
        <dbReference type="Rhea" id="RHEA:58120"/>
        <dbReference type="Rhea" id="RHEA-COMP:9863"/>
        <dbReference type="Rhea" id="RHEA-COMP:15073"/>
        <dbReference type="ChEBI" id="CHEBI:29999"/>
        <dbReference type="ChEBI" id="CHEBI:30616"/>
        <dbReference type="ChEBI" id="CHEBI:33019"/>
        <dbReference type="ChEBI" id="CHEBI:142516"/>
        <dbReference type="EC" id="2.7.7.108"/>
    </reaction>
</comment>
<comment type="catalytic activity">
    <reaction evidence="8">
        <text>L-threonyl-[protein] + ATP = 3-O-(5'-adenylyl)-L-threonyl-[protein] + diphosphate</text>
        <dbReference type="Rhea" id="RHEA:54292"/>
        <dbReference type="Rhea" id="RHEA-COMP:11060"/>
        <dbReference type="Rhea" id="RHEA-COMP:13847"/>
        <dbReference type="ChEBI" id="CHEBI:30013"/>
        <dbReference type="ChEBI" id="CHEBI:30616"/>
        <dbReference type="ChEBI" id="CHEBI:33019"/>
        <dbReference type="ChEBI" id="CHEBI:138113"/>
        <dbReference type="EC" id="2.7.7.108"/>
    </reaction>
</comment>
<feature type="binding site" evidence="8">
    <location>
        <position position="104"/>
    </location>
    <ligand>
        <name>ATP</name>
        <dbReference type="ChEBI" id="CHEBI:30616"/>
    </ligand>
</feature>
<evidence type="ECO:0000313" key="10">
    <source>
        <dbReference type="Proteomes" id="UP000005953"/>
    </source>
</evidence>
<evidence type="ECO:0000256" key="2">
    <source>
        <dbReference type="ARBA" id="ARBA00022679"/>
    </source>
</evidence>
<dbReference type="HAMAP" id="MF_00692">
    <property type="entry name" value="SelO"/>
    <property type="match status" value="1"/>
</dbReference>
<dbReference type="PANTHER" id="PTHR32057:SF14">
    <property type="entry name" value="PROTEIN ADENYLYLTRANSFERASE SELO, MITOCHONDRIAL"/>
    <property type="match status" value="1"/>
</dbReference>
<evidence type="ECO:0000256" key="6">
    <source>
        <dbReference type="ARBA" id="ARBA00022840"/>
    </source>
</evidence>
<comment type="caution">
    <text evidence="9">The sequence shown here is derived from an EMBL/GenBank/DDBJ whole genome shotgun (WGS) entry which is preliminary data.</text>
</comment>
<evidence type="ECO:0000256" key="5">
    <source>
        <dbReference type="ARBA" id="ARBA00022741"/>
    </source>
</evidence>
<dbReference type="EC" id="2.7.7.108" evidence="8"/>
<evidence type="ECO:0000313" key="9">
    <source>
        <dbReference type="EMBL" id="EAR07808.1"/>
    </source>
</evidence>
<dbReference type="GO" id="GO:0030145">
    <property type="term" value="F:manganese ion binding"/>
    <property type="evidence" value="ECO:0007669"/>
    <property type="project" value="UniProtKB-UniRule"/>
</dbReference>
<comment type="catalytic activity">
    <reaction evidence="8">
        <text>L-histidyl-[protein] + UTP = N(tele)-(5'-uridylyl)-L-histidyl-[protein] + diphosphate</text>
        <dbReference type="Rhea" id="RHEA:83891"/>
        <dbReference type="Rhea" id="RHEA-COMP:9745"/>
        <dbReference type="Rhea" id="RHEA-COMP:20239"/>
        <dbReference type="ChEBI" id="CHEBI:29979"/>
        <dbReference type="ChEBI" id="CHEBI:33019"/>
        <dbReference type="ChEBI" id="CHEBI:46398"/>
        <dbReference type="ChEBI" id="CHEBI:233474"/>
    </reaction>
</comment>
<feature type="active site" description="Proton acceptor" evidence="8">
    <location>
        <position position="243"/>
    </location>
</feature>
<dbReference type="GO" id="GO:0000287">
    <property type="term" value="F:magnesium ion binding"/>
    <property type="evidence" value="ECO:0007669"/>
    <property type="project" value="UniProtKB-UniRule"/>
</dbReference>
<feature type="binding site" evidence="8">
    <location>
        <position position="253"/>
    </location>
    <ligand>
        <name>ATP</name>
        <dbReference type="ChEBI" id="CHEBI:30616"/>
    </ligand>
</feature>
<keyword evidence="6 8" id="KW-0067">ATP-binding</keyword>
<dbReference type="InterPro" id="IPR003846">
    <property type="entry name" value="SelO"/>
</dbReference>
<dbReference type="Proteomes" id="UP000005953">
    <property type="component" value="Unassembled WGS sequence"/>
</dbReference>
<evidence type="ECO:0000256" key="4">
    <source>
        <dbReference type="ARBA" id="ARBA00022723"/>
    </source>
</evidence>
<dbReference type="HOGENOM" id="CLU_010245_4_0_6"/>
<reference evidence="9 10" key="1">
    <citation type="submission" date="2006-02" db="EMBL/GenBank/DDBJ databases">
        <authorList>
            <person name="Pinhassi J."/>
            <person name="Pedros-Alio C."/>
            <person name="Ferriera S."/>
            <person name="Johnson J."/>
            <person name="Kravitz S."/>
            <person name="Halpern A."/>
            <person name="Remington K."/>
            <person name="Beeson K."/>
            <person name="Tran B."/>
            <person name="Rogers Y.-H."/>
            <person name="Friedman R."/>
            <person name="Venter J.C."/>
        </authorList>
    </citation>
    <scope>NUCLEOTIDE SEQUENCE [LARGE SCALE GENOMIC DNA]</scope>
    <source>
        <strain evidence="9 10">MED297</strain>
    </source>
</reference>
<feature type="binding site" evidence="8">
    <location>
        <position position="174"/>
    </location>
    <ligand>
        <name>ATP</name>
        <dbReference type="ChEBI" id="CHEBI:30616"/>
    </ligand>
</feature>
<dbReference type="Pfam" id="PF02696">
    <property type="entry name" value="SelO"/>
    <property type="match status" value="1"/>
</dbReference>
<dbReference type="STRING" id="314283.MED297_05169"/>
<comment type="similarity">
    <text evidence="1 8">Belongs to the SELO family.</text>
</comment>
<accession>A4BJ55</accession>
<feature type="binding site" evidence="8">
    <location>
        <position position="117"/>
    </location>
    <ligand>
        <name>ATP</name>
        <dbReference type="ChEBI" id="CHEBI:30616"/>
    </ligand>
</feature>
<keyword evidence="10" id="KW-1185">Reference proteome</keyword>
<dbReference type="PANTHER" id="PTHR32057">
    <property type="entry name" value="PROTEIN ADENYLYLTRANSFERASE SELO, MITOCHONDRIAL"/>
    <property type="match status" value="1"/>
</dbReference>
<dbReference type="GO" id="GO:0070733">
    <property type="term" value="F:AMPylase activity"/>
    <property type="evidence" value="ECO:0007669"/>
    <property type="project" value="UniProtKB-EC"/>
</dbReference>
<feature type="binding site" evidence="8">
    <location>
        <position position="253"/>
    </location>
    <ligand>
        <name>Mg(2+)</name>
        <dbReference type="ChEBI" id="CHEBI:18420"/>
    </ligand>
</feature>
<dbReference type="GO" id="GO:0005524">
    <property type="term" value="F:ATP binding"/>
    <property type="evidence" value="ECO:0007669"/>
    <property type="project" value="UniProtKB-UniRule"/>
</dbReference>
<keyword evidence="5 8" id="KW-0547">Nucleotide-binding</keyword>
<proteinExistence type="inferred from homology"/>
<feature type="binding site" evidence="8">
    <location>
        <position position="84"/>
    </location>
    <ligand>
        <name>ATP</name>
        <dbReference type="ChEBI" id="CHEBI:30616"/>
    </ligand>
</feature>
<feature type="binding site" evidence="8">
    <location>
        <position position="244"/>
    </location>
    <ligand>
        <name>Mg(2+)</name>
        <dbReference type="ChEBI" id="CHEBI:18420"/>
    </ligand>
</feature>
<gene>
    <name evidence="8" type="primary">ydiU</name>
    <name evidence="8" type="synonym">selO</name>
    <name evidence="9" type="ORF">MED297_05169</name>
</gene>
<sequence>MFTTRYLNELPDTYSKVMPTPLPDPYWVGWNAELAEALQFPAQADDNLLAVLSGRALFQGHEPIAQKYAGHQFGGWNPELGDGRGLLLGEWQRPDGTVWEMHLKGAGKTPYSRFGDGRAVLRSSIREFLGSEAMHGLGIPTTRALALIGSREAVYRETVEPGAALLRVSESHIRFGHFEWFAFSSQVEKLSALIDFVIRHHYPEAATATDPVVALFKSVISRTATLIAGWQAYGYVHGVMNTDNMSILGETFDYGPYAFLDQTQLNAVFNHTDELGRYAFDQQPSVGLWNLQRLGQALSTVSDARALAECLAEYHDLYQQAYQRLMSKRLGARPGTVLTMAQINEWTQLLNSEQQDFHLKFRELSSTPLQDWVTLADDFVDRDRFKRWFADIQPQLDNDDQCRQEQMLAVNPATVARTHHLQAVIDAAHQQDFAPFESLFAALQSPFESRDEWVVWHRAPEHPASVSLSCSS</sequence>